<dbReference type="CDD" id="cd01300">
    <property type="entry name" value="YtcJ_like"/>
    <property type="match status" value="1"/>
</dbReference>
<name>A0A3S0VVZ2_9MICO</name>
<dbReference type="PANTHER" id="PTHR22642:SF2">
    <property type="entry name" value="PROTEIN LONG AFTER FAR-RED 3"/>
    <property type="match status" value="1"/>
</dbReference>
<dbReference type="Gene3D" id="3.10.310.70">
    <property type="match status" value="1"/>
</dbReference>
<dbReference type="OrthoDB" id="3238066at2"/>
<dbReference type="RefSeq" id="WP_127046829.1">
    <property type="nucleotide sequence ID" value="NZ_RZGZ01000001.1"/>
</dbReference>
<evidence type="ECO:0000313" key="3">
    <source>
        <dbReference type="Proteomes" id="UP000274909"/>
    </source>
</evidence>
<evidence type="ECO:0000259" key="1">
    <source>
        <dbReference type="Pfam" id="PF07969"/>
    </source>
</evidence>
<dbReference type="Gene3D" id="3.20.20.140">
    <property type="entry name" value="Metal-dependent hydrolases"/>
    <property type="match status" value="1"/>
</dbReference>
<feature type="domain" description="Amidohydrolase 3" evidence="1">
    <location>
        <begin position="52"/>
        <end position="539"/>
    </location>
</feature>
<gene>
    <name evidence="2" type="ORF">ELQ94_02540</name>
</gene>
<organism evidence="2 3">
    <name type="scientific">Labedella endophytica</name>
    <dbReference type="NCBI Taxonomy" id="1523160"/>
    <lineage>
        <taxon>Bacteria</taxon>
        <taxon>Bacillati</taxon>
        <taxon>Actinomycetota</taxon>
        <taxon>Actinomycetes</taxon>
        <taxon>Micrococcales</taxon>
        <taxon>Microbacteriaceae</taxon>
        <taxon>Labedella</taxon>
    </lineage>
</organism>
<dbReference type="Pfam" id="PF07969">
    <property type="entry name" value="Amidohydro_3"/>
    <property type="match status" value="1"/>
</dbReference>
<dbReference type="PANTHER" id="PTHR22642">
    <property type="entry name" value="IMIDAZOLONEPROPIONASE"/>
    <property type="match status" value="1"/>
</dbReference>
<dbReference type="Gene3D" id="2.30.40.10">
    <property type="entry name" value="Urease, subunit C, domain 1"/>
    <property type="match status" value="1"/>
</dbReference>
<sequence length="554" mass="59058">MHHGRTPEAILITGGRVFLDGHIQEEPVALVDGRVAAIGSDAVDALPARPTETIDAAGGLVSPGFQDSHIHPHHAGNTLITCDLSDEDSIDGYLERISAYAAANPDRAWITGGGWGMDLFPGGIPTKDLLDRVVPDRPVYLPNRDGHGAWVNSKALEIAGVTRDTIDPLSGRVERDADGDPVGCLQEGAMELVSAHVPPLGDDDVDRGFLLAQEQLFAWGVTAWQDAMVESGDRGLDNLASYRRLDADGRLLARVVGAQWWEREKGLDQIEAFVANRDAVAGDRFSAGSVKIMQDGVAENFTAAMLEPYLDGCGCSTSNAGKSFVDPGMLTEASAALTAAGLRVHFHTLGDRAVREALDAIESTPGMRRPLLAHLQIIHPDDIARFAGLDAVASIQPLWARHESQMDELTIPFLGARRAAWQYPFASLRRAGATLALGSDWPVSTANPLEIMHTAVTRCPPGRATDPLFGEQAISLSDAVVGYTAGSAYANADEHRTGRIAVGYDADVTILDRDIFSAPTAEIADASVAYTIVGGRVVFETPSTGAGRPMEGRR</sequence>
<evidence type="ECO:0000313" key="2">
    <source>
        <dbReference type="EMBL" id="RUR03440.1"/>
    </source>
</evidence>
<dbReference type="InterPro" id="IPR032466">
    <property type="entry name" value="Metal_Hydrolase"/>
</dbReference>
<dbReference type="InterPro" id="IPR033932">
    <property type="entry name" value="YtcJ-like"/>
</dbReference>
<accession>A0A3S0VVZ2</accession>
<dbReference type="EMBL" id="RZGZ01000001">
    <property type="protein sequence ID" value="RUR03440.1"/>
    <property type="molecule type" value="Genomic_DNA"/>
</dbReference>
<protein>
    <submittedName>
        <fullName evidence="2">Amidohydrolase</fullName>
    </submittedName>
</protein>
<dbReference type="Proteomes" id="UP000274909">
    <property type="component" value="Unassembled WGS sequence"/>
</dbReference>
<dbReference type="SUPFAM" id="SSF51338">
    <property type="entry name" value="Composite domain of metallo-dependent hydrolases"/>
    <property type="match status" value="1"/>
</dbReference>
<proteinExistence type="predicted"/>
<dbReference type="InterPro" id="IPR011059">
    <property type="entry name" value="Metal-dep_hydrolase_composite"/>
</dbReference>
<keyword evidence="3" id="KW-1185">Reference proteome</keyword>
<comment type="caution">
    <text evidence="2">The sequence shown here is derived from an EMBL/GenBank/DDBJ whole genome shotgun (WGS) entry which is preliminary data.</text>
</comment>
<reference evidence="2 3" key="1">
    <citation type="submission" date="2018-12" db="EMBL/GenBank/DDBJ databases">
        <authorList>
            <person name="Li F."/>
        </authorList>
    </citation>
    <scope>NUCLEOTIDE SEQUENCE [LARGE SCALE GENOMIC DNA]</scope>
    <source>
        <strain evidence="2 3">EGI 6500705</strain>
    </source>
</reference>
<dbReference type="InterPro" id="IPR013108">
    <property type="entry name" value="Amidohydro_3"/>
</dbReference>
<dbReference type="SUPFAM" id="SSF51556">
    <property type="entry name" value="Metallo-dependent hydrolases"/>
    <property type="match status" value="1"/>
</dbReference>
<dbReference type="AlphaFoldDB" id="A0A3S0VVZ2"/>
<dbReference type="GO" id="GO:0016810">
    <property type="term" value="F:hydrolase activity, acting on carbon-nitrogen (but not peptide) bonds"/>
    <property type="evidence" value="ECO:0007669"/>
    <property type="project" value="InterPro"/>
</dbReference>
<keyword evidence="2" id="KW-0378">Hydrolase</keyword>